<dbReference type="InterPro" id="IPR002173">
    <property type="entry name" value="Carboh/pur_kinase_PfkB_CS"/>
</dbReference>
<dbReference type="Gene3D" id="3.40.1190.20">
    <property type="match status" value="1"/>
</dbReference>
<keyword evidence="2 7" id="KW-0808">Transferase</keyword>
<dbReference type="PROSITE" id="PS00583">
    <property type="entry name" value="PFKB_KINASES_1"/>
    <property type="match status" value="1"/>
</dbReference>
<accession>A0ABW1G004</accession>
<evidence type="ECO:0000256" key="5">
    <source>
        <dbReference type="ARBA" id="ARBA00022840"/>
    </source>
</evidence>
<keyword evidence="4 7" id="KW-0418">Kinase</keyword>
<evidence type="ECO:0000259" key="6">
    <source>
        <dbReference type="Pfam" id="PF00294"/>
    </source>
</evidence>
<gene>
    <name evidence="7" type="ORF">ACFP3V_12775</name>
</gene>
<dbReference type="EC" id="2.7.1.-" evidence="7"/>
<evidence type="ECO:0000256" key="2">
    <source>
        <dbReference type="ARBA" id="ARBA00022679"/>
    </source>
</evidence>
<comment type="caution">
    <text evidence="7">The sequence shown here is derived from an EMBL/GenBank/DDBJ whole genome shotgun (WGS) entry which is preliminary data.</text>
</comment>
<dbReference type="CDD" id="cd01167">
    <property type="entry name" value="bac_FRK"/>
    <property type="match status" value="1"/>
</dbReference>
<dbReference type="GO" id="GO:0016301">
    <property type="term" value="F:kinase activity"/>
    <property type="evidence" value="ECO:0007669"/>
    <property type="project" value="UniProtKB-KW"/>
</dbReference>
<dbReference type="PROSITE" id="PS00584">
    <property type="entry name" value="PFKB_KINASES_2"/>
    <property type="match status" value="1"/>
</dbReference>
<dbReference type="EMBL" id="JBHSQJ010000048">
    <property type="protein sequence ID" value="MFC5908085.1"/>
    <property type="molecule type" value="Genomic_DNA"/>
</dbReference>
<keyword evidence="8" id="KW-1185">Reference proteome</keyword>
<dbReference type="InterPro" id="IPR029056">
    <property type="entry name" value="Ribokinase-like"/>
</dbReference>
<keyword evidence="5" id="KW-0067">ATP-binding</keyword>
<dbReference type="InterPro" id="IPR011611">
    <property type="entry name" value="PfkB_dom"/>
</dbReference>
<dbReference type="Proteomes" id="UP001596174">
    <property type="component" value="Unassembled WGS sequence"/>
</dbReference>
<dbReference type="InterPro" id="IPR050306">
    <property type="entry name" value="PfkB_Carbo_kinase"/>
</dbReference>
<protein>
    <submittedName>
        <fullName evidence="7">Carbohydrate kinase</fullName>
        <ecNumber evidence="7">2.7.1.-</ecNumber>
    </submittedName>
</protein>
<evidence type="ECO:0000256" key="1">
    <source>
        <dbReference type="ARBA" id="ARBA00010688"/>
    </source>
</evidence>
<evidence type="ECO:0000313" key="8">
    <source>
        <dbReference type="Proteomes" id="UP001596174"/>
    </source>
</evidence>
<dbReference type="SUPFAM" id="SSF53613">
    <property type="entry name" value="Ribokinase-like"/>
    <property type="match status" value="1"/>
</dbReference>
<dbReference type="PANTHER" id="PTHR43085:SF1">
    <property type="entry name" value="PSEUDOURIDINE KINASE-RELATED"/>
    <property type="match status" value="1"/>
</dbReference>
<comment type="similarity">
    <text evidence="1">Belongs to the carbohydrate kinase PfkB family.</text>
</comment>
<keyword evidence="3" id="KW-0547">Nucleotide-binding</keyword>
<evidence type="ECO:0000256" key="4">
    <source>
        <dbReference type="ARBA" id="ARBA00022777"/>
    </source>
</evidence>
<name>A0ABW1G004_9ACTN</name>
<dbReference type="Pfam" id="PF00294">
    <property type="entry name" value="PfkB"/>
    <property type="match status" value="1"/>
</dbReference>
<dbReference type="PANTHER" id="PTHR43085">
    <property type="entry name" value="HEXOKINASE FAMILY MEMBER"/>
    <property type="match status" value="1"/>
</dbReference>
<feature type="domain" description="Carbohydrate kinase PfkB" evidence="6">
    <location>
        <begin position="17"/>
        <end position="299"/>
    </location>
</feature>
<reference evidence="8" key="1">
    <citation type="journal article" date="2019" name="Int. J. Syst. Evol. Microbiol.">
        <title>The Global Catalogue of Microorganisms (GCM) 10K type strain sequencing project: providing services to taxonomists for standard genome sequencing and annotation.</title>
        <authorList>
            <consortium name="The Broad Institute Genomics Platform"/>
            <consortium name="The Broad Institute Genome Sequencing Center for Infectious Disease"/>
            <person name="Wu L."/>
            <person name="Ma J."/>
        </authorList>
    </citation>
    <scope>NUCLEOTIDE SEQUENCE [LARGE SCALE GENOMIC DNA]</scope>
    <source>
        <strain evidence="8">JCM 4816</strain>
    </source>
</reference>
<evidence type="ECO:0000313" key="7">
    <source>
        <dbReference type="EMBL" id="MFC5908085.1"/>
    </source>
</evidence>
<organism evidence="7 8">
    <name type="scientific">Streptacidiphilus monticola</name>
    <dbReference type="NCBI Taxonomy" id="2161674"/>
    <lineage>
        <taxon>Bacteria</taxon>
        <taxon>Bacillati</taxon>
        <taxon>Actinomycetota</taxon>
        <taxon>Actinomycetes</taxon>
        <taxon>Kitasatosporales</taxon>
        <taxon>Streptomycetaceae</taxon>
        <taxon>Streptacidiphilus</taxon>
    </lineage>
</organism>
<proteinExistence type="inferred from homology"/>
<dbReference type="RefSeq" id="WP_380583088.1">
    <property type="nucleotide sequence ID" value="NZ_JBHSQJ010000048.1"/>
</dbReference>
<evidence type="ECO:0000256" key="3">
    <source>
        <dbReference type="ARBA" id="ARBA00022741"/>
    </source>
</evidence>
<sequence>MPEQTPAPTDRPVEFLVVGECVADIVRTPGEADRPYAGGSPANVAYGLARLGRPIALLTQLGDDPMGRLVRRHLEGAGARVLTDGQPVATPTAIVSLDGRGHASYEFAVAWSLDPDGPTAPVLPSARHVHLGSIASVMEPGASAARRLLRALRESGATVSYDPNVRPALFGERKAGIAAVEECVALSHLVKASDEDLEWLYPGVPAAEAAARWLALGPRAVIVTRGGDGAFAVTAEGSLHADAVPTTVVDTVGAGDSFMSAALDALAGRELDGAAVESALRRAVAAAAVTVSRAGANPPTAAELAAELAAERASTASRS</sequence>